<keyword evidence="1" id="KW-0472">Membrane</keyword>
<feature type="transmembrane region" description="Helical" evidence="1">
    <location>
        <begin position="123"/>
        <end position="144"/>
    </location>
</feature>
<keyword evidence="1" id="KW-0812">Transmembrane</keyword>
<dbReference type="NCBIfam" id="NF041644">
    <property type="entry name" value="CBO0543_fam"/>
    <property type="match status" value="1"/>
</dbReference>
<name>A0ABT3X2I3_9BACL</name>
<proteinExistence type="predicted"/>
<accession>A0ABT3X2I3</accession>
<feature type="transmembrane region" description="Helical" evidence="1">
    <location>
        <begin position="93"/>
        <end position="111"/>
    </location>
</feature>
<evidence type="ECO:0000313" key="2">
    <source>
        <dbReference type="EMBL" id="MCX7571115.1"/>
    </source>
</evidence>
<keyword evidence="3" id="KW-1185">Reference proteome</keyword>
<reference evidence="2 3" key="1">
    <citation type="submission" date="2022-11" db="EMBL/GenBank/DDBJ databases">
        <title>Study of microbial diversity in lake waters.</title>
        <authorList>
            <person name="Zhang J."/>
        </authorList>
    </citation>
    <scope>NUCLEOTIDE SEQUENCE [LARGE SCALE GENOMIC DNA]</scope>
    <source>
        <strain evidence="2 3">DT12</strain>
    </source>
</reference>
<dbReference type="InterPro" id="IPR048147">
    <property type="entry name" value="CBO0543-like"/>
</dbReference>
<comment type="caution">
    <text evidence="2">The sequence shown here is derived from an EMBL/GenBank/DDBJ whole genome shotgun (WGS) entry which is preliminary data.</text>
</comment>
<protein>
    <submittedName>
        <fullName evidence="2">Uncharacterized protein</fullName>
    </submittedName>
</protein>
<evidence type="ECO:0000256" key="1">
    <source>
        <dbReference type="SAM" id="Phobius"/>
    </source>
</evidence>
<keyword evidence="1" id="KW-1133">Transmembrane helix</keyword>
<sequence length="154" mass="18608">MSYILLFFLSWAVFYLFIDFERMPELYPSGLLSSTLGIWTDLIMIRFKLWDYNGAPLDALSIPLVLDFSIYPVVAMLYVQYFPHRKPILRKTVYILFWVLPAIFLEWIYLMRGEMQHHKWWSLWLSFISDWIIYAILIGAYMIVRNHLKQNQAR</sequence>
<dbReference type="EMBL" id="JAPMLT010000008">
    <property type="protein sequence ID" value="MCX7571115.1"/>
    <property type="molecule type" value="Genomic_DNA"/>
</dbReference>
<evidence type="ECO:0000313" key="3">
    <source>
        <dbReference type="Proteomes" id="UP001208017"/>
    </source>
</evidence>
<organism evidence="2 3">
    <name type="scientific">Tumebacillus lacus</name>
    <dbReference type="NCBI Taxonomy" id="2995335"/>
    <lineage>
        <taxon>Bacteria</taxon>
        <taxon>Bacillati</taxon>
        <taxon>Bacillota</taxon>
        <taxon>Bacilli</taxon>
        <taxon>Bacillales</taxon>
        <taxon>Alicyclobacillaceae</taxon>
        <taxon>Tumebacillus</taxon>
    </lineage>
</organism>
<dbReference type="Proteomes" id="UP001208017">
    <property type="component" value="Unassembled WGS sequence"/>
</dbReference>
<dbReference type="RefSeq" id="WP_267152358.1">
    <property type="nucleotide sequence ID" value="NZ_JAPMLT010000008.1"/>
</dbReference>
<gene>
    <name evidence="2" type="ORF">OS242_14280</name>
</gene>
<feature type="transmembrane region" description="Helical" evidence="1">
    <location>
        <begin position="60"/>
        <end position="81"/>
    </location>
</feature>